<evidence type="ECO:0000256" key="6">
    <source>
        <dbReference type="ARBA" id="ARBA00022776"/>
    </source>
</evidence>
<feature type="compositionally biased region" description="Polar residues" evidence="13">
    <location>
        <begin position="59"/>
        <end position="70"/>
    </location>
</feature>
<evidence type="ECO:0000313" key="15">
    <source>
        <dbReference type="EMBL" id="LAB68263.1"/>
    </source>
</evidence>
<keyword evidence="7" id="KW-0995">Kinetochore</keyword>
<evidence type="ECO:0000256" key="12">
    <source>
        <dbReference type="SAM" id="Coils"/>
    </source>
</evidence>
<evidence type="ECO:0000256" key="8">
    <source>
        <dbReference type="ARBA" id="ARBA00023054"/>
    </source>
</evidence>
<dbReference type="GO" id="GO:0005634">
    <property type="term" value="C:nucleus"/>
    <property type="evidence" value="ECO:0007669"/>
    <property type="project" value="UniProtKB-SubCell"/>
</dbReference>
<evidence type="ECO:0000256" key="9">
    <source>
        <dbReference type="ARBA" id="ARBA00023242"/>
    </source>
</evidence>
<evidence type="ECO:0000256" key="11">
    <source>
        <dbReference type="ARBA" id="ARBA00023328"/>
    </source>
</evidence>
<dbReference type="GO" id="GO:0031262">
    <property type="term" value="C:Ndc80 complex"/>
    <property type="evidence" value="ECO:0007669"/>
    <property type="project" value="InterPro"/>
</dbReference>
<feature type="compositionally biased region" description="Low complexity" evidence="13">
    <location>
        <begin position="7"/>
        <end position="18"/>
    </location>
</feature>
<feature type="compositionally biased region" description="Polar residues" evidence="13">
    <location>
        <begin position="26"/>
        <end position="38"/>
    </location>
</feature>
<dbReference type="Pfam" id="PF03801">
    <property type="entry name" value="Ndc80_HEC"/>
    <property type="match status" value="1"/>
</dbReference>
<sequence length="848" mass="93555">MQRRSVGGRQRALLAAAAEEGRAASGYTTPNTRTQGGTVNSGGGRSSGGRAGARRSNVPRYSSAASTSKNDAGGSNGKGMGRGRSMESQGGGFRPRLSVTGGGGASNRLSVAVGGGGGSRLTVATGGGGSRLSVAAGPSGTSRTTPVRSNPLNAVSCQPQYSGQRRASCESRASTSVRHKRKDVRPISDLAFKKNCVDKILNFLIESGYCQMDANVLNRKTITCPTTRDFTGIFSFIYGKLVMDYKLPGRFDEEIPKLLLLLQYPVKLPKSAFASVGSPHSWPALLAMLAWLCDIVSDVISMRIEEVCFPSDFDNYNDAWQDLLISAETWNADEEEQQQRLEEYSHNLALNNGVDNDSLQAVEAEMAQMQQELQQLLEEHKSIDQMQASTHTYTTDLQKLEVFNDKLELKNTQLEEEAEQLRLEISGKETEKQQLDEAVQRLMERKAAQNYTTVELFHIKSHVESSAATLHNLQQETKNIQERGWDSEKQHCRIQIKLGENIQRYNNCFAASIVGSIGINSVSDADSTSAPSRGLVSQLEEAELQELYSKIKEHTRTARTQVMVAHNKRSKAEEECRRWVEQSNDRQQQLQHINTRIENMEEDILFKKHENENEEVVLLQTLSTIQGDVSELRRVHRPQIFTKSQHLKTLREQLDISRQNLQERTVMVVQFLTRICSTVDQQLKWEAREAAHFTTAFTAIANTSRNRLQHEQERDAISGGVSAATSSTTITRDNSSANPPTNSGDCSNAITSTASTTNTNAHSISSSARTTNSSNVTTSNINVSAALQDTTVNFNNTSVLRSSNVAIKDKNLKPLVKDCEMDIITYSNGLNAKPSDGVNQQMQKENVH</sequence>
<evidence type="ECO:0000256" key="7">
    <source>
        <dbReference type="ARBA" id="ARBA00022838"/>
    </source>
</evidence>
<feature type="compositionally biased region" description="Polar residues" evidence="13">
    <location>
        <begin position="139"/>
        <end position="154"/>
    </location>
</feature>
<feature type="compositionally biased region" description="Low complexity" evidence="13">
    <location>
        <begin position="717"/>
        <end position="731"/>
    </location>
</feature>
<evidence type="ECO:0000256" key="2">
    <source>
        <dbReference type="ARBA" id="ARBA00004629"/>
    </source>
</evidence>
<protein>
    <submittedName>
        <fullName evidence="15">Kinetochore protein NDC80 homolog</fullName>
    </submittedName>
</protein>
<comment type="subcellular location">
    <subcellularLocation>
        <location evidence="2">Chromosome</location>
        <location evidence="2">Centromere</location>
        <location evidence="2">Kinetochore</location>
    </subcellularLocation>
    <subcellularLocation>
        <location evidence="1">Nucleus</location>
    </subcellularLocation>
</comment>
<dbReference type="EMBL" id="IACT01002890">
    <property type="protein sequence ID" value="LAC22146.1"/>
    <property type="molecule type" value="mRNA"/>
</dbReference>
<dbReference type="InterPro" id="IPR055260">
    <property type="entry name" value="Ndc80_CH"/>
</dbReference>
<name>A0A2P2I2K5_9CRUS</name>
<dbReference type="PANTHER" id="PTHR10643:SF2">
    <property type="entry name" value="KINETOCHORE PROTEIN NDC80 HOMOLOG"/>
    <property type="match status" value="1"/>
</dbReference>
<dbReference type="InterPro" id="IPR005550">
    <property type="entry name" value="Kinetochore_Ndc80"/>
</dbReference>
<keyword evidence="5" id="KW-0132">Cell division</keyword>
<evidence type="ECO:0000256" key="10">
    <source>
        <dbReference type="ARBA" id="ARBA00023306"/>
    </source>
</evidence>
<evidence type="ECO:0000256" key="5">
    <source>
        <dbReference type="ARBA" id="ARBA00022618"/>
    </source>
</evidence>
<keyword evidence="8 12" id="KW-0175">Coiled coil</keyword>
<feature type="coiled-coil region" evidence="12">
    <location>
        <begin position="327"/>
        <end position="483"/>
    </location>
</feature>
<evidence type="ECO:0000256" key="4">
    <source>
        <dbReference type="ARBA" id="ARBA00022454"/>
    </source>
</evidence>
<evidence type="ECO:0000256" key="13">
    <source>
        <dbReference type="SAM" id="MobiDB-lite"/>
    </source>
</evidence>
<reference evidence="15" key="2">
    <citation type="journal article" date="2018" name="Biosci. Biotechnol. Biochem.">
        <title>Polysaccharide hydrolase of the hadal zone amphipods Hirondellea gigas.</title>
        <authorList>
            <person name="Kobayashi H."/>
            <person name="Nagahama T."/>
            <person name="Arai W."/>
            <person name="Sasagawa Y."/>
            <person name="Umeda M."/>
            <person name="Hayashi T."/>
            <person name="Nikaido I."/>
            <person name="Watanabe H."/>
            <person name="Oguri K."/>
            <person name="Kitazato H."/>
            <person name="Fujioka K."/>
            <person name="Kido Y."/>
            <person name="Takami H."/>
        </authorList>
    </citation>
    <scope>NUCLEOTIDE SEQUENCE</scope>
    <source>
        <tissue evidence="15">Whole body</tissue>
    </source>
</reference>
<evidence type="ECO:0000256" key="3">
    <source>
        <dbReference type="ARBA" id="ARBA00007050"/>
    </source>
</evidence>
<accession>A0A2P2I2K5</accession>
<reference evidence="16" key="1">
    <citation type="submission" date="2017-11" db="EMBL/GenBank/DDBJ databases">
        <title>The sensing device of the deep-sea amphipod.</title>
        <authorList>
            <person name="Kobayashi H."/>
            <person name="Nagahama T."/>
            <person name="Arai W."/>
            <person name="Sasagawa Y."/>
            <person name="Umeda M."/>
            <person name="Hayashi T."/>
            <person name="Nikaido I."/>
            <person name="Watanabe H."/>
            <person name="Oguri K."/>
            <person name="Kitazato H."/>
            <person name="Fujioka K."/>
            <person name="Kido Y."/>
            <person name="Takami H."/>
        </authorList>
    </citation>
    <scope>NUCLEOTIDE SEQUENCE</scope>
    <source>
        <tissue evidence="16">Whole body</tissue>
    </source>
</reference>
<dbReference type="Gene3D" id="1.10.418.30">
    <property type="entry name" value="Ncd80 complex, Ncd80 subunit"/>
    <property type="match status" value="1"/>
</dbReference>
<comment type="similarity">
    <text evidence="3">Belongs to the NDC80/HEC1 family.</text>
</comment>
<feature type="domain" description="Kinetochore protein Ndc80 CH" evidence="14">
    <location>
        <begin position="172"/>
        <end position="296"/>
    </location>
</feature>
<feature type="compositionally biased region" description="Gly residues" evidence="13">
    <location>
        <begin position="39"/>
        <end position="51"/>
    </location>
</feature>
<feature type="region of interest" description="Disordered" evidence="13">
    <location>
        <begin position="705"/>
        <end position="775"/>
    </location>
</feature>
<feature type="compositionally biased region" description="Low complexity" evidence="13">
    <location>
        <begin position="747"/>
        <end position="775"/>
    </location>
</feature>
<evidence type="ECO:0000256" key="1">
    <source>
        <dbReference type="ARBA" id="ARBA00004123"/>
    </source>
</evidence>
<dbReference type="GO" id="GO:0051315">
    <property type="term" value="P:attachment of mitotic spindle microtubules to kinetochore"/>
    <property type="evidence" value="ECO:0007669"/>
    <property type="project" value="InterPro"/>
</dbReference>
<keyword evidence="4" id="KW-0158">Chromosome</keyword>
<proteinExistence type="evidence at transcript level"/>
<keyword evidence="9" id="KW-0539">Nucleus</keyword>
<organism evidence="15">
    <name type="scientific">Hirondellea gigas</name>
    <dbReference type="NCBI Taxonomy" id="1518452"/>
    <lineage>
        <taxon>Eukaryota</taxon>
        <taxon>Metazoa</taxon>
        <taxon>Ecdysozoa</taxon>
        <taxon>Arthropoda</taxon>
        <taxon>Crustacea</taxon>
        <taxon>Multicrustacea</taxon>
        <taxon>Malacostraca</taxon>
        <taxon>Eumalacostraca</taxon>
        <taxon>Peracarida</taxon>
        <taxon>Amphipoda</taxon>
        <taxon>Amphilochidea</taxon>
        <taxon>Lysianassida</taxon>
        <taxon>Lysianassidira</taxon>
        <taxon>Lysianassoidea</taxon>
        <taxon>Lysianassidae</taxon>
        <taxon>Hirondellea</taxon>
    </lineage>
</organism>
<keyword evidence="6" id="KW-0498">Mitosis</keyword>
<evidence type="ECO:0000313" key="16">
    <source>
        <dbReference type="EMBL" id="LAC22146.1"/>
    </source>
</evidence>
<dbReference type="AlphaFoldDB" id="A0A2P2I2K5"/>
<feature type="region of interest" description="Disordered" evidence="13">
    <location>
        <begin position="122"/>
        <end position="154"/>
    </location>
</feature>
<dbReference type="EMBL" id="IACF01002617">
    <property type="protein sequence ID" value="LAB68263.1"/>
    <property type="molecule type" value="mRNA"/>
</dbReference>
<feature type="compositionally biased region" description="Polar residues" evidence="13">
    <location>
        <begin position="732"/>
        <end position="746"/>
    </location>
</feature>
<evidence type="ECO:0000259" key="14">
    <source>
        <dbReference type="Pfam" id="PF03801"/>
    </source>
</evidence>
<dbReference type="PANTHER" id="PTHR10643">
    <property type="entry name" value="KINETOCHORE PROTEIN NDC80"/>
    <property type="match status" value="1"/>
</dbReference>
<dbReference type="GO" id="GO:0051301">
    <property type="term" value="P:cell division"/>
    <property type="evidence" value="ECO:0007669"/>
    <property type="project" value="UniProtKB-KW"/>
</dbReference>
<dbReference type="InterPro" id="IPR038273">
    <property type="entry name" value="Ndc80_sf"/>
</dbReference>
<keyword evidence="10" id="KW-0131">Cell cycle</keyword>
<keyword evidence="11" id="KW-0137">Centromere</keyword>
<feature type="region of interest" description="Disordered" evidence="13">
    <location>
        <begin position="1"/>
        <end position="104"/>
    </location>
</feature>